<comment type="caution">
    <text evidence="2">The sequence shown here is derived from an EMBL/GenBank/DDBJ whole genome shotgun (WGS) entry which is preliminary data.</text>
</comment>
<dbReference type="OrthoDB" id="422106at2759"/>
<dbReference type="Pfam" id="PF10309">
    <property type="entry name" value="NCBP3"/>
    <property type="match status" value="1"/>
</dbReference>
<evidence type="ECO:0000313" key="3">
    <source>
        <dbReference type="Proteomes" id="UP000799772"/>
    </source>
</evidence>
<dbReference type="InterPro" id="IPR019416">
    <property type="entry name" value="NCBP3"/>
</dbReference>
<dbReference type="AlphaFoldDB" id="A0A9P4IMN9"/>
<keyword evidence="3" id="KW-1185">Reference proteome</keyword>
<feature type="compositionally biased region" description="Basic and acidic residues" evidence="1">
    <location>
        <begin position="195"/>
        <end position="212"/>
    </location>
</feature>
<accession>A0A9P4IMN9</accession>
<dbReference type="PANTHER" id="PTHR16291:SF0">
    <property type="entry name" value="NUCLEAR CAP-BINDING PROTEIN SUBUNIT 3"/>
    <property type="match status" value="1"/>
</dbReference>
<dbReference type="EMBL" id="ML978124">
    <property type="protein sequence ID" value="KAF2100936.1"/>
    <property type="molecule type" value="Genomic_DNA"/>
</dbReference>
<feature type="compositionally biased region" description="Basic and acidic residues" evidence="1">
    <location>
        <begin position="318"/>
        <end position="330"/>
    </location>
</feature>
<dbReference type="PANTHER" id="PTHR16291">
    <property type="entry name" value="NUCLEAR CAP-BINDING PROTEIN SUBUNIT 3"/>
    <property type="match status" value="1"/>
</dbReference>
<feature type="compositionally biased region" description="Basic and acidic residues" evidence="1">
    <location>
        <begin position="415"/>
        <end position="429"/>
    </location>
</feature>
<evidence type="ECO:0000313" key="2">
    <source>
        <dbReference type="EMBL" id="KAF2100936.1"/>
    </source>
</evidence>
<sequence>MEVHTAAPLYSSNGFGQSEAFNSTDAGAMDVDEMDIDLTGDPELVTREDAAITQSFGSEPPITGISPAAALSAEMETDAAPDKVFIWGLDDLTTEDIERFVSEYYPTEHFVKVQWINDQSANIIYTDSEAATQALIAFTDDSQVDLASIQPREARRAKPLSWRDTPGDWTVRQATVADKKVPRAREQSRFYLMNPDKDPKERRERNDARRDERGDYKRRRFDDREHRRRRDGDRFDVNMYDDDAGEVTYSNRSTSADGRKPQRRARRGSDDLFGGKAAGRAGGRLRNRSASPLRDGDGRMGFEDDQPRRRTARQRSVTPEHLRRPVDRDYSQSNTGKELFPASGTTSGLTESDGAAQELFPNKSSPVKAPKELFPHRTPISNHRRTAAFDAADETSKYSKPRSLAERITGGPRSNVHDRPVSRTRRDEEQGFDIRGAASPGFNIRGAAADASSVKELFPLKAGPNAGKELFGEKIKGRGGARRKAEDMF</sequence>
<evidence type="ECO:0000256" key="1">
    <source>
        <dbReference type="SAM" id="MobiDB-lite"/>
    </source>
</evidence>
<gene>
    <name evidence="2" type="ORF">NA57DRAFT_55008</name>
</gene>
<protein>
    <submittedName>
        <fullName evidence="2">Uncharacterized protein</fullName>
    </submittedName>
</protein>
<feature type="region of interest" description="Disordered" evidence="1">
    <location>
        <begin position="178"/>
        <end position="212"/>
    </location>
</feature>
<feature type="compositionally biased region" description="Basic and acidic residues" evidence="1">
    <location>
        <begin position="294"/>
        <end position="308"/>
    </location>
</feature>
<name>A0A9P4IMN9_9PEZI</name>
<feature type="compositionally biased region" description="Basic and acidic residues" evidence="1">
    <location>
        <begin position="178"/>
        <end position="188"/>
    </location>
</feature>
<reference evidence="2" key="1">
    <citation type="journal article" date="2020" name="Stud. Mycol.">
        <title>101 Dothideomycetes genomes: a test case for predicting lifestyles and emergence of pathogens.</title>
        <authorList>
            <person name="Haridas S."/>
            <person name="Albert R."/>
            <person name="Binder M."/>
            <person name="Bloem J."/>
            <person name="Labutti K."/>
            <person name="Salamov A."/>
            <person name="Andreopoulos B."/>
            <person name="Baker S."/>
            <person name="Barry K."/>
            <person name="Bills G."/>
            <person name="Bluhm B."/>
            <person name="Cannon C."/>
            <person name="Castanera R."/>
            <person name="Culley D."/>
            <person name="Daum C."/>
            <person name="Ezra D."/>
            <person name="Gonzalez J."/>
            <person name="Henrissat B."/>
            <person name="Kuo A."/>
            <person name="Liang C."/>
            <person name="Lipzen A."/>
            <person name="Lutzoni F."/>
            <person name="Magnuson J."/>
            <person name="Mondo S."/>
            <person name="Nolan M."/>
            <person name="Ohm R."/>
            <person name="Pangilinan J."/>
            <person name="Park H.-J."/>
            <person name="Ramirez L."/>
            <person name="Alfaro M."/>
            <person name="Sun H."/>
            <person name="Tritt A."/>
            <person name="Yoshinaga Y."/>
            <person name="Zwiers L.-H."/>
            <person name="Turgeon B."/>
            <person name="Goodwin S."/>
            <person name="Spatafora J."/>
            <person name="Crous P."/>
            <person name="Grigoriev I."/>
        </authorList>
    </citation>
    <scope>NUCLEOTIDE SEQUENCE</scope>
    <source>
        <strain evidence="2">CBS 133067</strain>
    </source>
</reference>
<dbReference type="Proteomes" id="UP000799772">
    <property type="component" value="Unassembled WGS sequence"/>
</dbReference>
<dbReference type="InterPro" id="IPR012677">
    <property type="entry name" value="Nucleotide-bd_a/b_plait_sf"/>
</dbReference>
<proteinExistence type="predicted"/>
<organism evidence="2 3">
    <name type="scientific">Rhizodiscina lignyota</name>
    <dbReference type="NCBI Taxonomy" id="1504668"/>
    <lineage>
        <taxon>Eukaryota</taxon>
        <taxon>Fungi</taxon>
        <taxon>Dikarya</taxon>
        <taxon>Ascomycota</taxon>
        <taxon>Pezizomycotina</taxon>
        <taxon>Dothideomycetes</taxon>
        <taxon>Pleosporomycetidae</taxon>
        <taxon>Aulographales</taxon>
        <taxon>Rhizodiscinaceae</taxon>
        <taxon>Rhizodiscina</taxon>
    </lineage>
</organism>
<dbReference type="GO" id="GO:0005634">
    <property type="term" value="C:nucleus"/>
    <property type="evidence" value="ECO:0007669"/>
    <property type="project" value="TreeGrafter"/>
</dbReference>
<dbReference type="GO" id="GO:0003729">
    <property type="term" value="F:mRNA binding"/>
    <property type="evidence" value="ECO:0007669"/>
    <property type="project" value="InterPro"/>
</dbReference>
<dbReference type="GO" id="GO:0000340">
    <property type="term" value="F:RNA 7-methylguanosine cap binding"/>
    <property type="evidence" value="ECO:0007669"/>
    <property type="project" value="InterPro"/>
</dbReference>
<feature type="region of interest" description="Disordered" evidence="1">
    <location>
        <begin position="245"/>
        <end position="443"/>
    </location>
</feature>
<dbReference type="Gene3D" id="3.30.70.330">
    <property type="match status" value="1"/>
</dbReference>